<dbReference type="EMBL" id="UYRU01063545">
    <property type="protein sequence ID" value="VDN15760.1"/>
    <property type="molecule type" value="Genomic_DNA"/>
</dbReference>
<reference evidence="1 2" key="1">
    <citation type="submission" date="2018-11" db="EMBL/GenBank/DDBJ databases">
        <authorList>
            <consortium name="Pathogen Informatics"/>
        </authorList>
    </citation>
    <scope>NUCLEOTIDE SEQUENCE [LARGE SCALE GENOMIC DNA]</scope>
</reference>
<accession>A0A3P7LR96</accession>
<organism evidence="1 2">
    <name type="scientific">Dibothriocephalus latus</name>
    <name type="common">Fish tapeworm</name>
    <name type="synonym">Diphyllobothrium latum</name>
    <dbReference type="NCBI Taxonomy" id="60516"/>
    <lineage>
        <taxon>Eukaryota</taxon>
        <taxon>Metazoa</taxon>
        <taxon>Spiralia</taxon>
        <taxon>Lophotrochozoa</taxon>
        <taxon>Platyhelminthes</taxon>
        <taxon>Cestoda</taxon>
        <taxon>Eucestoda</taxon>
        <taxon>Diphyllobothriidea</taxon>
        <taxon>Diphyllobothriidae</taxon>
        <taxon>Dibothriocephalus</taxon>
    </lineage>
</organism>
<sequence>MKVAMEAISSHLLTATAVVGNITSVRQGDFTLLPACELPAVTDYKSRGWNWTHNDMQILSPSQFIIPHRHNGSLTVQAQLADFNSTYQCEAYVVLANETVVKGETKVHFIIPIVAAFLTNPPTNRSIRWGAYYTFPCDAGGTDVVLERRLNGQVCFSSALPFPPSLSFSRSISTVLIDSHLYGGGNCGLKVRRLKLLAAV</sequence>
<dbReference type="Proteomes" id="UP000281553">
    <property type="component" value="Unassembled WGS sequence"/>
</dbReference>
<evidence type="ECO:0000313" key="1">
    <source>
        <dbReference type="EMBL" id="VDN15760.1"/>
    </source>
</evidence>
<proteinExistence type="predicted"/>
<protein>
    <submittedName>
        <fullName evidence="1">Uncharacterized protein</fullName>
    </submittedName>
</protein>
<evidence type="ECO:0000313" key="2">
    <source>
        <dbReference type="Proteomes" id="UP000281553"/>
    </source>
</evidence>
<name>A0A3P7LR96_DIBLA</name>
<dbReference type="AlphaFoldDB" id="A0A3P7LR96"/>
<gene>
    <name evidence="1" type="ORF">DILT_LOCUS11591</name>
</gene>
<keyword evidence="2" id="KW-1185">Reference proteome</keyword>